<dbReference type="AlphaFoldDB" id="A0AAW9QEZ4"/>
<evidence type="ECO:0000313" key="2">
    <source>
        <dbReference type="Proteomes" id="UP001336250"/>
    </source>
</evidence>
<reference evidence="1 2" key="1">
    <citation type="submission" date="2024-02" db="EMBL/GenBank/DDBJ databases">
        <title>Genome sequence of Aquincola sp. MAHUQ-54.</title>
        <authorList>
            <person name="Huq M.A."/>
        </authorList>
    </citation>
    <scope>NUCLEOTIDE SEQUENCE [LARGE SCALE GENOMIC DNA]</scope>
    <source>
        <strain evidence="1 2">MAHUQ-54</strain>
    </source>
</reference>
<comment type="caution">
    <text evidence="1">The sequence shown here is derived from an EMBL/GenBank/DDBJ whole genome shotgun (WGS) entry which is preliminary data.</text>
</comment>
<dbReference type="Proteomes" id="UP001336250">
    <property type="component" value="Unassembled WGS sequence"/>
</dbReference>
<evidence type="ECO:0000313" key="1">
    <source>
        <dbReference type="EMBL" id="MEF7613165.1"/>
    </source>
</evidence>
<name>A0AAW9QEZ4_9BURK</name>
<dbReference type="RefSeq" id="WP_332288112.1">
    <property type="nucleotide sequence ID" value="NZ_JAZIBG010000014.1"/>
</dbReference>
<protein>
    <recommendedName>
        <fullName evidence="3">DUF11 domain-containing protein</fullName>
    </recommendedName>
</protein>
<accession>A0AAW9QEZ4</accession>
<organism evidence="1 2">
    <name type="scientific">Aquincola agrisoli</name>
    <dbReference type="NCBI Taxonomy" id="3119538"/>
    <lineage>
        <taxon>Bacteria</taxon>
        <taxon>Pseudomonadati</taxon>
        <taxon>Pseudomonadota</taxon>
        <taxon>Betaproteobacteria</taxon>
        <taxon>Burkholderiales</taxon>
        <taxon>Sphaerotilaceae</taxon>
        <taxon>Aquincola</taxon>
    </lineage>
</organism>
<evidence type="ECO:0008006" key="3">
    <source>
        <dbReference type="Google" id="ProtNLM"/>
    </source>
</evidence>
<keyword evidence="2" id="KW-1185">Reference proteome</keyword>
<dbReference type="InterPro" id="IPR051172">
    <property type="entry name" value="Chlamydia_OmcB"/>
</dbReference>
<proteinExistence type="predicted"/>
<sequence>MYDWIKLALRVSMRDLLALWLLGVVALCLGPQAFAAAPAGLAIGNQATATYSDGAAVTRTVTSNTVLTTVQQVAGVGLAANNTKTVSIGGQVAYPHTLTNTGNGPDGFALSSSGSGTFAFASVLFFADANGDGVPDNAVPITGTGTLAMGQAFKFVAVGVVPATAVAGNTNALAVTATSAFAPAVSATATDATTVTGQAVVGVTQSLDVTQGPSPASGRTITFTYTNTGNTTASNVTLSEVLPSGMAYVAGSGRWSGAGATVLTDADASDNQGGIVYDFAGSPTNRVTAVIASVAPGATGTVSFKVDIAPNLPAGAHPATAATVRYGYHDGAAALATVAANTVQYTVQAGAGVTLAGATVAAVPQGGVVVFTDLLTNTGNTTDSFDLATLASSFPAGTTFQFFQPGGLVPMLDSNGNQTPDTGPLAPGATYAVVVRATLPPGATGGPYAVQVQATSRTDASVQATATNTLTGVSSSGVDLTNNTAGALAPGYGPGVEALAAVSLPAAPGSTVRFTLVATNGSTVADTYQLQASTDAGFATQVLPAGWSVVFKRADGSVVDNTGVVASGASSTVYADVTVPAGAAAGTTQLYFRALSPTTGSADRLHDAVVVGLQRGLGLTPNHTGQAVAGGTMVYAHMLTNTGTAAEGDGAGSSVALAVANSAPGFTAVIYWDRNNDGVLDPSDPVVTDLSQLTGGSNGASTAAGLDVGESARLFVKVTAPAGAAVGAANTTTLTATTTGLLGGVAAPPPVAATASTAVIASNVLLVKQQALDANCDGTPEGSYTMAPIVSGAQPGMCLCYEVTATNAGPVAVTDLVLSDAVPAYTVYSATLAASATAGSVTAPADGAMGMVQASVASLAPGLSVTLRFGVRIVP</sequence>
<dbReference type="NCBIfam" id="TIGR01451">
    <property type="entry name" value="B_ant_repeat"/>
    <property type="match status" value="1"/>
</dbReference>
<dbReference type="EMBL" id="JAZIBG010000014">
    <property type="protein sequence ID" value="MEF7613165.1"/>
    <property type="molecule type" value="Genomic_DNA"/>
</dbReference>
<gene>
    <name evidence="1" type="ORF">V4F39_04515</name>
</gene>
<dbReference type="PANTHER" id="PTHR34819:SF3">
    <property type="entry name" value="CELL SURFACE PROTEIN"/>
    <property type="match status" value="1"/>
</dbReference>
<dbReference type="PANTHER" id="PTHR34819">
    <property type="entry name" value="LARGE CYSTEINE-RICH PERIPLASMIC PROTEIN OMCB"/>
    <property type="match status" value="1"/>
</dbReference>
<dbReference type="InterPro" id="IPR047589">
    <property type="entry name" value="DUF11_rpt"/>
</dbReference>